<evidence type="ECO:0000313" key="9">
    <source>
        <dbReference type="EMBL" id="MDQ0165956.1"/>
    </source>
</evidence>
<sequence length="299" mass="33459">MTIFIQVVLPALLIFVAGFVVQRWKRMDIKSISTFAVYLLTPALVFQTFYDVEFDQQYLFMTIFCFILLFAIIIVNKIYSRIRKFPRDIENGLILSTAFMNSGNYGTPIILFAYGETGFAYAISFMILQSVIMNFFGVYYAASGRLGFKDSLKSISEMPLTYALILGVFMNVFDIHMPENLYTAIDLVGQSAVPVVMVILGMQLAELKIDKVINKEKLIYGTIVRMFLSPIIAYVFVLLLPIDPLLGKVIIVSAAMPTAVTTVMYALQFNTSPRLVSAIALVTTLVSVFTITILITLLG</sequence>
<keyword evidence="5 8" id="KW-0812">Transmembrane</keyword>
<evidence type="ECO:0000256" key="6">
    <source>
        <dbReference type="ARBA" id="ARBA00022989"/>
    </source>
</evidence>
<feature type="transmembrane region" description="Helical" evidence="8">
    <location>
        <begin position="56"/>
        <end position="79"/>
    </location>
</feature>
<keyword evidence="4" id="KW-1003">Cell membrane</keyword>
<evidence type="ECO:0000256" key="8">
    <source>
        <dbReference type="SAM" id="Phobius"/>
    </source>
</evidence>
<keyword evidence="10" id="KW-1185">Reference proteome</keyword>
<feature type="transmembrane region" description="Helical" evidence="8">
    <location>
        <begin position="31"/>
        <end position="50"/>
    </location>
</feature>
<feature type="transmembrane region" description="Helical" evidence="8">
    <location>
        <begin position="279"/>
        <end position="298"/>
    </location>
</feature>
<feature type="transmembrane region" description="Helical" evidence="8">
    <location>
        <begin position="119"/>
        <end position="142"/>
    </location>
</feature>
<evidence type="ECO:0000256" key="1">
    <source>
        <dbReference type="ARBA" id="ARBA00004651"/>
    </source>
</evidence>
<feature type="transmembrane region" description="Helical" evidence="8">
    <location>
        <begin position="91"/>
        <end position="113"/>
    </location>
</feature>
<dbReference type="EMBL" id="JAUSTY010000006">
    <property type="protein sequence ID" value="MDQ0165956.1"/>
    <property type="molecule type" value="Genomic_DNA"/>
</dbReference>
<dbReference type="PANTHER" id="PTHR36838:SF1">
    <property type="entry name" value="SLR1864 PROTEIN"/>
    <property type="match status" value="1"/>
</dbReference>
<accession>A0ABT9VY87</accession>
<feature type="transmembrane region" description="Helical" evidence="8">
    <location>
        <begin position="6"/>
        <end position="24"/>
    </location>
</feature>
<reference evidence="9 10" key="1">
    <citation type="submission" date="2023-07" db="EMBL/GenBank/DDBJ databases">
        <title>Genomic Encyclopedia of Type Strains, Phase IV (KMG-IV): sequencing the most valuable type-strain genomes for metagenomic binning, comparative biology and taxonomic classification.</title>
        <authorList>
            <person name="Goeker M."/>
        </authorList>
    </citation>
    <scope>NUCLEOTIDE SEQUENCE [LARGE SCALE GENOMIC DNA]</scope>
    <source>
        <strain evidence="9 10">DSM 12751</strain>
    </source>
</reference>
<comment type="subcellular location">
    <subcellularLocation>
        <location evidence="1">Cell membrane</location>
        <topology evidence="1">Multi-pass membrane protein</topology>
    </subcellularLocation>
</comment>
<evidence type="ECO:0000256" key="4">
    <source>
        <dbReference type="ARBA" id="ARBA00022475"/>
    </source>
</evidence>
<gene>
    <name evidence="9" type="ORF">J2S11_001857</name>
</gene>
<organism evidence="9 10">
    <name type="scientific">Caldalkalibacillus horti</name>
    <dbReference type="NCBI Taxonomy" id="77523"/>
    <lineage>
        <taxon>Bacteria</taxon>
        <taxon>Bacillati</taxon>
        <taxon>Bacillota</taxon>
        <taxon>Bacilli</taxon>
        <taxon>Bacillales</taxon>
        <taxon>Bacillaceae</taxon>
        <taxon>Caldalkalibacillus</taxon>
    </lineage>
</organism>
<name>A0ABT9VY87_9BACI</name>
<evidence type="ECO:0000256" key="7">
    <source>
        <dbReference type="ARBA" id="ARBA00023136"/>
    </source>
</evidence>
<dbReference type="InterPro" id="IPR038770">
    <property type="entry name" value="Na+/solute_symporter_sf"/>
</dbReference>
<evidence type="ECO:0000256" key="2">
    <source>
        <dbReference type="ARBA" id="ARBA00010145"/>
    </source>
</evidence>
<evidence type="ECO:0000313" key="10">
    <source>
        <dbReference type="Proteomes" id="UP001235840"/>
    </source>
</evidence>
<keyword evidence="6 8" id="KW-1133">Transmembrane helix</keyword>
<dbReference type="InterPro" id="IPR004776">
    <property type="entry name" value="Mem_transp_PIN-like"/>
</dbReference>
<keyword evidence="3" id="KW-0813">Transport</keyword>
<feature type="transmembrane region" description="Helical" evidence="8">
    <location>
        <begin position="154"/>
        <end position="175"/>
    </location>
</feature>
<comment type="caution">
    <text evidence="9">The sequence shown here is derived from an EMBL/GenBank/DDBJ whole genome shotgun (WGS) entry which is preliminary data.</text>
</comment>
<dbReference type="PANTHER" id="PTHR36838">
    <property type="entry name" value="AUXIN EFFLUX CARRIER FAMILY PROTEIN"/>
    <property type="match status" value="1"/>
</dbReference>
<dbReference type="Pfam" id="PF03547">
    <property type="entry name" value="Mem_trans"/>
    <property type="match status" value="1"/>
</dbReference>
<protein>
    <submittedName>
        <fullName evidence="9">Permease</fullName>
    </submittedName>
</protein>
<feature type="transmembrane region" description="Helical" evidence="8">
    <location>
        <begin position="245"/>
        <end position="267"/>
    </location>
</feature>
<dbReference type="Proteomes" id="UP001235840">
    <property type="component" value="Unassembled WGS sequence"/>
</dbReference>
<feature type="transmembrane region" description="Helical" evidence="8">
    <location>
        <begin position="187"/>
        <end position="206"/>
    </location>
</feature>
<dbReference type="Gene3D" id="1.20.1530.20">
    <property type="match status" value="1"/>
</dbReference>
<proteinExistence type="inferred from homology"/>
<evidence type="ECO:0000256" key="3">
    <source>
        <dbReference type="ARBA" id="ARBA00022448"/>
    </source>
</evidence>
<evidence type="ECO:0000256" key="5">
    <source>
        <dbReference type="ARBA" id="ARBA00022692"/>
    </source>
</evidence>
<feature type="transmembrane region" description="Helical" evidence="8">
    <location>
        <begin position="218"/>
        <end position="239"/>
    </location>
</feature>
<comment type="similarity">
    <text evidence="2">Belongs to the auxin efflux carrier (TC 2.A.69) family.</text>
</comment>
<dbReference type="RefSeq" id="WP_307393734.1">
    <property type="nucleotide sequence ID" value="NZ_BAAADK010000032.1"/>
</dbReference>
<keyword evidence="7 8" id="KW-0472">Membrane</keyword>